<evidence type="ECO:0000256" key="5">
    <source>
        <dbReference type="ARBA" id="ARBA00023212"/>
    </source>
</evidence>
<dbReference type="GO" id="GO:0008017">
    <property type="term" value="F:microtubule binding"/>
    <property type="evidence" value="ECO:0007669"/>
    <property type="project" value="InterPro"/>
</dbReference>
<sequence>MGREVTKIQVVEKKSNGAIAAAKVQAKDRDLKECYEKNEVLNAEVTNGSAGLPEEENEKSEVQKIVDSEKLCTPIVKTEAVATGLNSPPNAKNTHSPNSSKNLQQNSPFSSSKPLQHDKKHRDDEDNWSIASSTVSMRTARSKVTLGSAPSFRCSERAEKRREFYLKLEEKHRALEEEKSQYEARKKEEQEAAIKQLRKNLVIKANPVPSFYYDGPPPKTELKKLPLTRPKSPKLNRGRSFGDAVNSSPEVYNRARHSFGSHIRGGSNSHLTPKTKDQVIRCSINGTCKIKERPKVGKEIKIDLPKIVEQVNADISVQ</sequence>
<name>A0AAV1VSZ7_LUPLU</name>
<proteinExistence type="inferred from homology"/>
<evidence type="ECO:0000259" key="8">
    <source>
        <dbReference type="Pfam" id="PF06886"/>
    </source>
</evidence>
<feature type="domain" description="TPX2 C-terminal" evidence="8">
    <location>
        <begin position="151"/>
        <end position="223"/>
    </location>
</feature>
<accession>A0AAV1VSZ7</accession>
<keyword evidence="4" id="KW-0493">Microtubule</keyword>
<keyword evidence="10" id="KW-1185">Reference proteome</keyword>
<evidence type="ECO:0000256" key="7">
    <source>
        <dbReference type="SAM" id="MobiDB-lite"/>
    </source>
</evidence>
<feature type="compositionally biased region" description="Basic and acidic residues" evidence="7">
    <location>
        <begin position="115"/>
        <end position="124"/>
    </location>
</feature>
<dbReference type="Proteomes" id="UP001497480">
    <property type="component" value="Unassembled WGS sequence"/>
</dbReference>
<feature type="coiled-coil region" evidence="6">
    <location>
        <begin position="165"/>
        <end position="192"/>
    </location>
</feature>
<feature type="compositionally biased region" description="Polar residues" evidence="7">
    <location>
        <begin position="129"/>
        <end position="139"/>
    </location>
</feature>
<comment type="subcellular location">
    <subcellularLocation>
        <location evidence="1">Cytoplasm</location>
        <location evidence="1">Cytoskeleton</location>
    </subcellularLocation>
</comment>
<reference evidence="9 10" key="1">
    <citation type="submission" date="2024-03" db="EMBL/GenBank/DDBJ databases">
        <authorList>
            <person name="Martinez-Hernandez J."/>
        </authorList>
    </citation>
    <scope>NUCLEOTIDE SEQUENCE [LARGE SCALE GENOMIC DNA]</scope>
</reference>
<dbReference type="PANTHER" id="PTHR46372">
    <property type="entry name" value="PROTEIN WVD2-LIKE 3"/>
    <property type="match status" value="1"/>
</dbReference>
<evidence type="ECO:0000256" key="6">
    <source>
        <dbReference type="SAM" id="Coils"/>
    </source>
</evidence>
<dbReference type="AlphaFoldDB" id="A0AAV1VSZ7"/>
<comment type="caution">
    <text evidence="9">The sequence shown here is derived from an EMBL/GenBank/DDBJ whole genome shotgun (WGS) entry which is preliminary data.</text>
</comment>
<evidence type="ECO:0000256" key="3">
    <source>
        <dbReference type="ARBA" id="ARBA00022490"/>
    </source>
</evidence>
<evidence type="ECO:0000256" key="1">
    <source>
        <dbReference type="ARBA" id="ARBA00004245"/>
    </source>
</evidence>
<feature type="region of interest" description="Disordered" evidence="7">
    <location>
        <begin position="80"/>
        <end position="157"/>
    </location>
</feature>
<protein>
    <recommendedName>
        <fullName evidence="8">TPX2 C-terminal domain-containing protein</fullName>
    </recommendedName>
</protein>
<feature type="compositionally biased region" description="Polar residues" evidence="7">
    <location>
        <begin position="84"/>
        <end position="114"/>
    </location>
</feature>
<keyword evidence="5" id="KW-0206">Cytoskeleton</keyword>
<dbReference type="PANTHER" id="PTHR46372:SF6">
    <property type="entry name" value="PROTEIN WVD2-LIKE 1"/>
    <property type="match status" value="1"/>
</dbReference>
<dbReference type="InterPro" id="IPR027329">
    <property type="entry name" value="TPX2_C"/>
</dbReference>
<comment type="similarity">
    <text evidence="2">Belongs to the TPX2 family.</text>
</comment>
<dbReference type="EMBL" id="CAXHTB010000001">
    <property type="protein sequence ID" value="CAL0300017.1"/>
    <property type="molecule type" value="Genomic_DNA"/>
</dbReference>
<feature type="region of interest" description="Disordered" evidence="7">
    <location>
        <begin position="214"/>
        <end position="247"/>
    </location>
</feature>
<dbReference type="GO" id="GO:0000226">
    <property type="term" value="P:microtubule cytoskeleton organization"/>
    <property type="evidence" value="ECO:0007669"/>
    <property type="project" value="InterPro"/>
</dbReference>
<keyword evidence="6" id="KW-0175">Coiled coil</keyword>
<dbReference type="InterPro" id="IPR044806">
    <property type="entry name" value="WVD2/WDL1-4"/>
</dbReference>
<gene>
    <name evidence="9" type="ORF">LLUT_LOCUS1077</name>
</gene>
<keyword evidence="3" id="KW-0963">Cytoplasm</keyword>
<dbReference type="Pfam" id="PF06886">
    <property type="entry name" value="TPX2"/>
    <property type="match status" value="1"/>
</dbReference>
<evidence type="ECO:0000313" key="10">
    <source>
        <dbReference type="Proteomes" id="UP001497480"/>
    </source>
</evidence>
<dbReference type="GO" id="GO:0005874">
    <property type="term" value="C:microtubule"/>
    <property type="evidence" value="ECO:0007669"/>
    <property type="project" value="UniProtKB-KW"/>
</dbReference>
<evidence type="ECO:0000256" key="2">
    <source>
        <dbReference type="ARBA" id="ARBA00005885"/>
    </source>
</evidence>
<evidence type="ECO:0000313" key="9">
    <source>
        <dbReference type="EMBL" id="CAL0300017.1"/>
    </source>
</evidence>
<organism evidence="9 10">
    <name type="scientific">Lupinus luteus</name>
    <name type="common">European yellow lupine</name>
    <dbReference type="NCBI Taxonomy" id="3873"/>
    <lineage>
        <taxon>Eukaryota</taxon>
        <taxon>Viridiplantae</taxon>
        <taxon>Streptophyta</taxon>
        <taxon>Embryophyta</taxon>
        <taxon>Tracheophyta</taxon>
        <taxon>Spermatophyta</taxon>
        <taxon>Magnoliopsida</taxon>
        <taxon>eudicotyledons</taxon>
        <taxon>Gunneridae</taxon>
        <taxon>Pentapetalae</taxon>
        <taxon>rosids</taxon>
        <taxon>fabids</taxon>
        <taxon>Fabales</taxon>
        <taxon>Fabaceae</taxon>
        <taxon>Papilionoideae</taxon>
        <taxon>50 kb inversion clade</taxon>
        <taxon>genistoids sensu lato</taxon>
        <taxon>core genistoids</taxon>
        <taxon>Genisteae</taxon>
        <taxon>Lupinus</taxon>
    </lineage>
</organism>
<evidence type="ECO:0000256" key="4">
    <source>
        <dbReference type="ARBA" id="ARBA00022701"/>
    </source>
</evidence>